<evidence type="ECO:0000256" key="4">
    <source>
        <dbReference type="ARBA" id="ARBA00023136"/>
    </source>
</evidence>
<proteinExistence type="predicted"/>
<comment type="caution">
    <text evidence="8">The sequence shown here is derived from an EMBL/GenBank/DDBJ whole genome shotgun (WGS) entry which is preliminary data.</text>
</comment>
<dbReference type="GO" id="GO:0016020">
    <property type="term" value="C:membrane"/>
    <property type="evidence" value="ECO:0007669"/>
    <property type="project" value="UniProtKB-SubCell"/>
</dbReference>
<feature type="domain" description="EXPERA" evidence="7">
    <location>
        <begin position="12"/>
        <end position="161"/>
    </location>
</feature>
<evidence type="ECO:0000256" key="2">
    <source>
        <dbReference type="ARBA" id="ARBA00022692"/>
    </source>
</evidence>
<evidence type="ECO:0000256" key="6">
    <source>
        <dbReference type="SAM" id="MobiDB-lite"/>
    </source>
</evidence>
<dbReference type="STRING" id="240176.A8N9H5"/>
<reference evidence="8 9" key="1">
    <citation type="journal article" date="2010" name="Proc. Natl. Acad. Sci. U.S.A.">
        <title>Insights into evolution of multicellular fungi from the assembled chromosomes of the mushroom Coprinopsis cinerea (Coprinus cinereus).</title>
        <authorList>
            <person name="Stajich J.E."/>
            <person name="Wilke S.K."/>
            <person name="Ahren D."/>
            <person name="Au C.H."/>
            <person name="Birren B.W."/>
            <person name="Borodovsky M."/>
            <person name="Burns C."/>
            <person name="Canback B."/>
            <person name="Casselton L.A."/>
            <person name="Cheng C.K."/>
            <person name="Deng J."/>
            <person name="Dietrich F.S."/>
            <person name="Fargo D.C."/>
            <person name="Farman M.L."/>
            <person name="Gathman A.C."/>
            <person name="Goldberg J."/>
            <person name="Guigo R."/>
            <person name="Hoegger P.J."/>
            <person name="Hooker J.B."/>
            <person name="Huggins A."/>
            <person name="James T.Y."/>
            <person name="Kamada T."/>
            <person name="Kilaru S."/>
            <person name="Kodira C."/>
            <person name="Kues U."/>
            <person name="Kupfer D."/>
            <person name="Kwan H.S."/>
            <person name="Lomsadze A."/>
            <person name="Li W."/>
            <person name="Lilly W.W."/>
            <person name="Ma L.J."/>
            <person name="Mackey A.J."/>
            <person name="Manning G."/>
            <person name="Martin F."/>
            <person name="Muraguchi H."/>
            <person name="Natvig D.O."/>
            <person name="Palmerini H."/>
            <person name="Ramesh M.A."/>
            <person name="Rehmeyer C.J."/>
            <person name="Roe B.A."/>
            <person name="Shenoy N."/>
            <person name="Stanke M."/>
            <person name="Ter-Hovhannisyan V."/>
            <person name="Tunlid A."/>
            <person name="Velagapudi R."/>
            <person name="Vision T.J."/>
            <person name="Zeng Q."/>
            <person name="Zolan M.E."/>
            <person name="Pukkila P.J."/>
        </authorList>
    </citation>
    <scope>NUCLEOTIDE SEQUENCE [LARGE SCALE GENOMIC DNA]</scope>
    <source>
        <strain evidence="9">Okayama-7 / 130 / ATCC MYA-4618 / FGSC 9003</strain>
    </source>
</reference>
<dbReference type="RefSeq" id="XP_001831481.2">
    <property type="nucleotide sequence ID" value="XM_001831429.2"/>
</dbReference>
<evidence type="ECO:0000313" key="9">
    <source>
        <dbReference type="Proteomes" id="UP000001861"/>
    </source>
</evidence>
<dbReference type="KEGG" id="cci:CC1G_09010"/>
<keyword evidence="9" id="KW-1185">Reference proteome</keyword>
<feature type="region of interest" description="Disordered" evidence="6">
    <location>
        <begin position="104"/>
        <end position="133"/>
    </location>
</feature>
<name>A8N9H5_COPC7</name>
<dbReference type="EMBL" id="AACS02000007">
    <property type="protein sequence ID" value="EAU90328.2"/>
    <property type="molecule type" value="Genomic_DNA"/>
</dbReference>
<dbReference type="OrthoDB" id="433124at2759"/>
<dbReference type="AlphaFoldDB" id="A8N9H5"/>
<evidence type="ECO:0000256" key="1">
    <source>
        <dbReference type="ARBA" id="ARBA00004141"/>
    </source>
</evidence>
<protein>
    <recommendedName>
        <fullName evidence="7">EXPERA domain-containing protein</fullName>
    </recommendedName>
</protein>
<accession>A8N9H5</accession>
<dbReference type="InterPro" id="IPR033118">
    <property type="entry name" value="EXPERA"/>
</dbReference>
<dbReference type="InParanoid" id="A8N9H5"/>
<gene>
    <name evidence="8" type="ORF">CC1G_09010</name>
</gene>
<keyword evidence="4 5" id="KW-0472">Membrane</keyword>
<dbReference type="PROSITE" id="PS51751">
    <property type="entry name" value="EXPERA"/>
    <property type="match status" value="1"/>
</dbReference>
<keyword evidence="3 5" id="KW-1133">Transmembrane helix</keyword>
<dbReference type="VEuPathDB" id="FungiDB:CC1G_09010"/>
<evidence type="ECO:0000259" key="7">
    <source>
        <dbReference type="PROSITE" id="PS51751"/>
    </source>
</evidence>
<dbReference type="GeneID" id="6007952"/>
<evidence type="ECO:0000313" key="8">
    <source>
        <dbReference type="EMBL" id="EAU90328.2"/>
    </source>
</evidence>
<evidence type="ECO:0000256" key="3">
    <source>
        <dbReference type="ARBA" id="ARBA00022989"/>
    </source>
</evidence>
<dbReference type="Proteomes" id="UP000001861">
    <property type="component" value="Unassembled WGS sequence"/>
</dbReference>
<comment type="subcellular location">
    <subcellularLocation>
        <location evidence="1">Membrane</location>
        <topology evidence="1">Multi-pass membrane protein</topology>
    </subcellularLocation>
</comment>
<evidence type="ECO:0000256" key="5">
    <source>
        <dbReference type="PROSITE-ProRule" id="PRU01087"/>
    </source>
</evidence>
<sequence>MAPGTPLSQRPMDLVYFLFFVSHIPFTLILDLQAVYPTWLLPEDSSLRALGAFYVSMTNDPIIGGVAGTFGEVTRRSMQWLLSFTYLEMYVAYPFHEDECPDPHSTGSSSFRPSSTLPITSTTTASCTSSTRSWQSMAPQQQRRLFPALSSSSPHLPPALRPSSAQRYLQVKDSHCSHPISLTFSFHWSWQLTRHTEWPAWFPER</sequence>
<dbReference type="eggNOG" id="KOG0012">
    <property type="taxonomic scope" value="Eukaryota"/>
</dbReference>
<keyword evidence="2 5" id="KW-0812">Transmembrane</keyword>
<feature type="compositionally biased region" description="Low complexity" evidence="6">
    <location>
        <begin position="105"/>
        <end position="133"/>
    </location>
</feature>
<dbReference type="HOGENOM" id="CLU_1337451_0_0_1"/>
<organism evidence="8 9">
    <name type="scientific">Coprinopsis cinerea (strain Okayama-7 / 130 / ATCC MYA-4618 / FGSC 9003)</name>
    <name type="common">Inky cap fungus</name>
    <name type="synonym">Hormographiella aspergillata</name>
    <dbReference type="NCBI Taxonomy" id="240176"/>
    <lineage>
        <taxon>Eukaryota</taxon>
        <taxon>Fungi</taxon>
        <taxon>Dikarya</taxon>
        <taxon>Basidiomycota</taxon>
        <taxon>Agaricomycotina</taxon>
        <taxon>Agaricomycetes</taxon>
        <taxon>Agaricomycetidae</taxon>
        <taxon>Agaricales</taxon>
        <taxon>Agaricineae</taxon>
        <taxon>Psathyrellaceae</taxon>
        <taxon>Coprinopsis</taxon>
    </lineage>
</organism>